<name>A0ABV8BAB9_9BACI</name>
<proteinExistence type="predicted"/>
<gene>
    <name evidence="1" type="ORF">ACFOU2_22470</name>
</gene>
<accession>A0ABV8BAB9</accession>
<organism evidence="1 2">
    <name type="scientific">Bacillus songklensis</name>
    <dbReference type="NCBI Taxonomy" id="1069116"/>
    <lineage>
        <taxon>Bacteria</taxon>
        <taxon>Bacillati</taxon>
        <taxon>Bacillota</taxon>
        <taxon>Bacilli</taxon>
        <taxon>Bacillales</taxon>
        <taxon>Bacillaceae</taxon>
        <taxon>Bacillus</taxon>
    </lineage>
</organism>
<keyword evidence="2" id="KW-1185">Reference proteome</keyword>
<evidence type="ECO:0000313" key="2">
    <source>
        <dbReference type="Proteomes" id="UP001595752"/>
    </source>
</evidence>
<protein>
    <submittedName>
        <fullName evidence="1">Uncharacterized protein</fullName>
    </submittedName>
</protein>
<reference evidence="2" key="1">
    <citation type="journal article" date="2019" name="Int. J. Syst. Evol. Microbiol.">
        <title>The Global Catalogue of Microorganisms (GCM) 10K type strain sequencing project: providing services to taxonomists for standard genome sequencing and annotation.</title>
        <authorList>
            <consortium name="The Broad Institute Genomics Platform"/>
            <consortium name="The Broad Institute Genome Sequencing Center for Infectious Disease"/>
            <person name="Wu L."/>
            <person name="Ma J."/>
        </authorList>
    </citation>
    <scope>NUCLEOTIDE SEQUENCE [LARGE SCALE GENOMIC DNA]</scope>
    <source>
        <strain evidence="2">CCUG 61889</strain>
    </source>
</reference>
<sequence length="40" mass="4579">MANYDYNWTTFASFRQSIAFILQEDGKVIADVDKSPSGYE</sequence>
<dbReference type="EMBL" id="JBHRZT010000072">
    <property type="protein sequence ID" value="MFC3886094.1"/>
    <property type="molecule type" value="Genomic_DNA"/>
</dbReference>
<dbReference type="Proteomes" id="UP001595752">
    <property type="component" value="Unassembled WGS sequence"/>
</dbReference>
<evidence type="ECO:0000313" key="1">
    <source>
        <dbReference type="EMBL" id="MFC3886094.1"/>
    </source>
</evidence>
<dbReference type="RefSeq" id="WP_377918462.1">
    <property type="nucleotide sequence ID" value="NZ_JBHRZT010000072.1"/>
</dbReference>
<comment type="caution">
    <text evidence="1">The sequence shown here is derived from an EMBL/GenBank/DDBJ whole genome shotgun (WGS) entry which is preliminary data.</text>
</comment>